<proteinExistence type="predicted"/>
<evidence type="ECO:0000313" key="2">
    <source>
        <dbReference type="Proteomes" id="UP000315908"/>
    </source>
</evidence>
<evidence type="ECO:0000313" key="1">
    <source>
        <dbReference type="EMBL" id="TWI17337.1"/>
    </source>
</evidence>
<dbReference type="AlphaFoldDB" id="A0A562MBK9"/>
<sequence>MKKIIIVAVYCVVLFMSCNNRDEDRGNDEVAEVSQNGIVSVVKSYFLYHEIRNVDYAIYINDVLAGQSHENDGIPGPYKLNQYITSSGKQIVKMIISANSREREITPEILGEISKNAGIYLLLNKDFENIKELKKLQFPHIEKSVPSYECIWEFETE</sequence>
<reference evidence="1 2" key="1">
    <citation type="journal article" date="2015" name="Stand. Genomic Sci.">
        <title>Genomic Encyclopedia of Bacterial and Archaeal Type Strains, Phase III: the genomes of soil and plant-associated and newly described type strains.</title>
        <authorList>
            <person name="Whitman W.B."/>
            <person name="Woyke T."/>
            <person name="Klenk H.P."/>
            <person name="Zhou Y."/>
            <person name="Lilburn T.G."/>
            <person name="Beck B.J."/>
            <person name="De Vos P."/>
            <person name="Vandamme P."/>
            <person name="Eisen J.A."/>
            <person name="Garrity G."/>
            <person name="Hugenholtz P."/>
            <person name="Kyrpides N.C."/>
        </authorList>
    </citation>
    <scope>NUCLEOTIDE SEQUENCE [LARGE SCALE GENOMIC DNA]</scope>
    <source>
        <strain evidence="1 2">CGMCC 1.6855</strain>
    </source>
</reference>
<organism evidence="1 2">
    <name type="scientific">Sphingobacterium siyangense</name>
    <dbReference type="NCBI Taxonomy" id="459529"/>
    <lineage>
        <taxon>Bacteria</taxon>
        <taxon>Pseudomonadati</taxon>
        <taxon>Bacteroidota</taxon>
        <taxon>Sphingobacteriia</taxon>
        <taxon>Sphingobacteriales</taxon>
        <taxon>Sphingobacteriaceae</taxon>
        <taxon>Sphingobacterium</taxon>
    </lineage>
</organism>
<dbReference type="PROSITE" id="PS51257">
    <property type="entry name" value="PROKAR_LIPOPROTEIN"/>
    <property type="match status" value="1"/>
</dbReference>
<comment type="caution">
    <text evidence="1">The sequence shown here is derived from an EMBL/GenBank/DDBJ whole genome shotgun (WGS) entry which is preliminary data.</text>
</comment>
<name>A0A562MBK9_9SPHI</name>
<dbReference type="Proteomes" id="UP000315908">
    <property type="component" value="Unassembled WGS sequence"/>
</dbReference>
<protein>
    <submittedName>
        <fullName evidence="1">Uncharacterized protein</fullName>
    </submittedName>
</protein>
<dbReference type="EMBL" id="VLKR01000022">
    <property type="protein sequence ID" value="TWI17337.1"/>
    <property type="molecule type" value="Genomic_DNA"/>
</dbReference>
<dbReference type="OrthoDB" id="713542at2"/>
<gene>
    <name evidence="1" type="ORF">IQ31_03779</name>
</gene>
<accession>A0A562MBK9</accession>
<dbReference type="RefSeq" id="WP_088161461.1">
    <property type="nucleotide sequence ID" value="NZ_JBPFPU010000014.1"/>
</dbReference>